<feature type="chain" id="PRO_5030887275" evidence="4">
    <location>
        <begin position="30"/>
        <end position="456"/>
    </location>
</feature>
<dbReference type="EMBL" id="JACHNB010000001">
    <property type="protein sequence ID" value="MBB4737963.1"/>
    <property type="molecule type" value="Genomic_DNA"/>
</dbReference>
<dbReference type="GO" id="GO:0005576">
    <property type="term" value="C:extracellular region"/>
    <property type="evidence" value="ECO:0007669"/>
    <property type="project" value="UniProtKB-SubCell"/>
</dbReference>
<evidence type="ECO:0000256" key="3">
    <source>
        <dbReference type="SAM" id="MobiDB-lite"/>
    </source>
</evidence>
<evidence type="ECO:0000313" key="5">
    <source>
        <dbReference type="EMBL" id="MBB4737963.1"/>
    </source>
</evidence>
<dbReference type="InterPro" id="IPR001343">
    <property type="entry name" value="Hemolysn_Ca-bd"/>
</dbReference>
<reference evidence="5 6" key="1">
    <citation type="submission" date="2020-08" db="EMBL/GenBank/DDBJ databases">
        <title>Sequencing the genomes of 1000 actinobacteria strains.</title>
        <authorList>
            <person name="Klenk H.-P."/>
        </authorList>
    </citation>
    <scope>NUCLEOTIDE SEQUENCE [LARGE SCALE GENOMIC DNA]</scope>
    <source>
        <strain evidence="5 6">DSM 45809</strain>
    </source>
</reference>
<dbReference type="Pfam" id="PF00353">
    <property type="entry name" value="HemolysinCabind"/>
    <property type="match status" value="7"/>
</dbReference>
<evidence type="ECO:0000256" key="1">
    <source>
        <dbReference type="ARBA" id="ARBA00004613"/>
    </source>
</evidence>
<dbReference type="Gene3D" id="2.150.10.10">
    <property type="entry name" value="Serralysin-like metalloprotease, C-terminal"/>
    <property type="match status" value="4"/>
</dbReference>
<proteinExistence type="predicted"/>
<evidence type="ECO:0000256" key="4">
    <source>
        <dbReference type="SAM" id="SignalP"/>
    </source>
</evidence>
<dbReference type="PRINTS" id="PR00313">
    <property type="entry name" value="CABNDNGRPT"/>
</dbReference>
<comment type="caution">
    <text evidence="5">The sequence shown here is derived from an EMBL/GenBank/DDBJ whole genome shotgun (WGS) entry which is preliminary data.</text>
</comment>
<dbReference type="InterPro" id="IPR018511">
    <property type="entry name" value="Hemolysin-typ_Ca-bd_CS"/>
</dbReference>
<keyword evidence="4" id="KW-0732">Signal</keyword>
<protein>
    <submittedName>
        <fullName evidence="5">Ca2+-binding RTX toxin-like protein</fullName>
    </submittedName>
</protein>
<organism evidence="5 6">
    <name type="scientific">Actinoplanes octamycinicus</name>
    <dbReference type="NCBI Taxonomy" id="135948"/>
    <lineage>
        <taxon>Bacteria</taxon>
        <taxon>Bacillati</taxon>
        <taxon>Actinomycetota</taxon>
        <taxon>Actinomycetes</taxon>
        <taxon>Micromonosporales</taxon>
        <taxon>Micromonosporaceae</taxon>
        <taxon>Actinoplanes</taxon>
    </lineage>
</organism>
<dbReference type="SUPFAM" id="SSF51120">
    <property type="entry name" value="beta-Roll"/>
    <property type="match status" value="2"/>
</dbReference>
<dbReference type="PANTHER" id="PTHR38340">
    <property type="entry name" value="S-LAYER PROTEIN"/>
    <property type="match status" value="1"/>
</dbReference>
<comment type="subcellular location">
    <subcellularLocation>
        <location evidence="1">Secreted</location>
    </subcellularLocation>
</comment>
<feature type="signal peptide" evidence="4">
    <location>
        <begin position="1"/>
        <end position="29"/>
    </location>
</feature>
<accession>A0A7W7GTH1</accession>
<keyword evidence="2" id="KW-0964">Secreted</keyword>
<dbReference type="PANTHER" id="PTHR38340:SF1">
    <property type="entry name" value="S-LAYER PROTEIN"/>
    <property type="match status" value="1"/>
</dbReference>
<feature type="region of interest" description="Disordered" evidence="3">
    <location>
        <begin position="421"/>
        <end position="456"/>
    </location>
</feature>
<gene>
    <name evidence="5" type="ORF">BJY16_001422</name>
</gene>
<name>A0A7W7GTH1_9ACTN</name>
<dbReference type="GO" id="GO:0005509">
    <property type="term" value="F:calcium ion binding"/>
    <property type="evidence" value="ECO:0007669"/>
    <property type="project" value="InterPro"/>
</dbReference>
<dbReference type="InterPro" id="IPR011049">
    <property type="entry name" value="Serralysin-like_metalloprot_C"/>
</dbReference>
<evidence type="ECO:0000313" key="6">
    <source>
        <dbReference type="Proteomes" id="UP000546162"/>
    </source>
</evidence>
<dbReference type="RefSeq" id="WP_185038304.1">
    <property type="nucleotide sequence ID" value="NZ_BAABFG010000005.1"/>
</dbReference>
<dbReference type="AlphaFoldDB" id="A0A7W7GTH1"/>
<keyword evidence="6" id="KW-1185">Reference proteome</keyword>
<sequence>MSRNWLTRAGVALLATTAAVGVSAAPAQAASTGYVYVGAPIEPGDPVNVVFKAGSGKRNAVVVTRSGRTVTIDDRVTVRAGKGCKPVKRDKTKVRCTVKAEIGSVNVSLGSGNDKVTNRSNLSLLATGGSGSDALIGGSGQDYLFGGTGADRLHGLAGNDYLYGETGADLLVGGTGNDNLTGGRGNDREYGEAGNDSHAQGKEEAGADADLISGGAGTDQISYYARTKPITADSDGVTGDDGRAGEGDTILSAETIIGGLGDDHLYGTGGPDTLSGLAGNDTIVGNGGDDSLQDYAGVNKLYGGDGNDVLESGSGADLLLGGAGVDTVDYRWRFEPVTVDLDDATGDDGRPGERDTVAEIENIRGSQAADVLTGNDGANKLDGGDGDDVIRGGAGDDVLLGGESDGVDQLYGEAGDDYLDGAQDGKIDALDGGDNGPAGDRCLPNSEGDKLVNCER</sequence>
<dbReference type="Proteomes" id="UP000546162">
    <property type="component" value="Unassembled WGS sequence"/>
</dbReference>
<dbReference type="PROSITE" id="PS00330">
    <property type="entry name" value="HEMOLYSIN_CALCIUM"/>
    <property type="match status" value="3"/>
</dbReference>
<feature type="region of interest" description="Disordered" evidence="3">
    <location>
        <begin position="179"/>
        <end position="212"/>
    </location>
</feature>
<feature type="compositionally biased region" description="Basic and acidic residues" evidence="3">
    <location>
        <begin position="447"/>
        <end position="456"/>
    </location>
</feature>
<evidence type="ECO:0000256" key="2">
    <source>
        <dbReference type="ARBA" id="ARBA00022525"/>
    </source>
</evidence>
<dbReference type="InterPro" id="IPR050557">
    <property type="entry name" value="RTX_toxin/Mannuronan_C5-epim"/>
</dbReference>